<evidence type="ECO:0000313" key="1">
    <source>
        <dbReference type="EMBL" id="TCD64501.1"/>
    </source>
</evidence>
<evidence type="ECO:0000313" key="2">
    <source>
        <dbReference type="Proteomes" id="UP000292702"/>
    </source>
</evidence>
<protein>
    <submittedName>
        <fullName evidence="1">Uncharacterized protein</fullName>
    </submittedName>
</protein>
<organism evidence="1 2">
    <name type="scientific">Steccherinum ochraceum</name>
    <dbReference type="NCBI Taxonomy" id="92696"/>
    <lineage>
        <taxon>Eukaryota</taxon>
        <taxon>Fungi</taxon>
        <taxon>Dikarya</taxon>
        <taxon>Basidiomycota</taxon>
        <taxon>Agaricomycotina</taxon>
        <taxon>Agaricomycetes</taxon>
        <taxon>Polyporales</taxon>
        <taxon>Steccherinaceae</taxon>
        <taxon>Steccherinum</taxon>
    </lineage>
</organism>
<sequence length="260" mass="28533">MSSGPPLFYIYVKEIVGNTTYIGVFASRAFADRWLAELRSSGNVKLIKSIKRISSQFYTQQHAGDVEATLTVMPKYRDKVFFMLANGVGLSSPGGLVPPDRTRDVISGETYLIRNKTDPRWYWACTPTGAVTCSRTQRSFFRVSTSPNTTASRPGIGFTEYDTLFLQDVQSGKYIRLGEAVPNRYMARLLLADEGSGPGPLDEGMVGPGSRFSLGQFTGGIDRLGFSMWLLNSGKDSTGERVVMGSVPHSPGEGLCWELL</sequence>
<reference evidence="1 2" key="1">
    <citation type="submission" date="2018-11" db="EMBL/GenBank/DDBJ databases">
        <title>Genome assembly of Steccherinum ochraceum LE-BIN_3174, the white-rot fungus of the Steccherinaceae family (The Residual Polyporoid clade, Polyporales, Basidiomycota).</title>
        <authorList>
            <person name="Fedorova T.V."/>
            <person name="Glazunova O.A."/>
            <person name="Landesman E.O."/>
            <person name="Moiseenko K.V."/>
            <person name="Psurtseva N.V."/>
            <person name="Savinova O.S."/>
            <person name="Shakhova N.V."/>
            <person name="Tyazhelova T.V."/>
            <person name="Vasina D.V."/>
        </authorList>
    </citation>
    <scope>NUCLEOTIDE SEQUENCE [LARGE SCALE GENOMIC DNA]</scope>
    <source>
        <strain evidence="1 2">LE-BIN_3174</strain>
    </source>
</reference>
<name>A0A4R0R9K1_9APHY</name>
<dbReference type="Proteomes" id="UP000292702">
    <property type="component" value="Unassembled WGS sequence"/>
</dbReference>
<comment type="caution">
    <text evidence="1">The sequence shown here is derived from an EMBL/GenBank/DDBJ whole genome shotgun (WGS) entry which is preliminary data.</text>
</comment>
<proteinExistence type="predicted"/>
<dbReference type="OrthoDB" id="5364171at2759"/>
<dbReference type="AlphaFoldDB" id="A0A4R0R9K1"/>
<gene>
    <name evidence="1" type="ORF">EIP91_004029</name>
</gene>
<accession>A0A4R0R9K1</accession>
<keyword evidence="2" id="KW-1185">Reference proteome</keyword>
<dbReference type="EMBL" id="RWJN01000233">
    <property type="protein sequence ID" value="TCD64501.1"/>
    <property type="molecule type" value="Genomic_DNA"/>
</dbReference>